<dbReference type="RefSeq" id="WP_187047139.1">
    <property type="nucleotide sequence ID" value="NZ_CP014616.1"/>
</dbReference>
<comment type="caution">
    <text evidence="2">The sequence shown here is derived from an EMBL/GenBank/DDBJ whole genome shotgun (WGS) entry which is preliminary data.</text>
</comment>
<reference evidence="2 3" key="1">
    <citation type="submission" date="2024-06" db="EMBL/GenBank/DDBJ databases">
        <title>Sorghum-associated microbial communities from plants grown in Nebraska, USA.</title>
        <authorList>
            <person name="Schachtman D."/>
        </authorList>
    </citation>
    <scope>NUCLEOTIDE SEQUENCE [LARGE SCALE GENOMIC DNA]</scope>
    <source>
        <strain evidence="2 3">1288</strain>
    </source>
</reference>
<keyword evidence="1" id="KW-0812">Transmembrane</keyword>
<accession>A0ABV2KA66</accession>
<keyword evidence="1" id="KW-1133">Transmembrane helix</keyword>
<dbReference type="EMBL" id="JBEPME010000004">
    <property type="protein sequence ID" value="MET3657767.1"/>
    <property type="molecule type" value="Genomic_DNA"/>
</dbReference>
<sequence length="46" mass="5458">MKFKKILRTFIGANVMLLMTFVFLPVLLFNPDVEFLTSFINYINKE</sequence>
<dbReference type="Proteomes" id="UP001549104">
    <property type="component" value="Unassembled WGS sequence"/>
</dbReference>
<proteinExistence type="predicted"/>
<gene>
    <name evidence="2" type="ORF">ABIC55_002864</name>
</gene>
<evidence type="ECO:0000313" key="2">
    <source>
        <dbReference type="EMBL" id="MET3657767.1"/>
    </source>
</evidence>
<name>A0ABV2KA66_SPOPS</name>
<protein>
    <submittedName>
        <fullName evidence="2">Uncharacterized protein</fullName>
    </submittedName>
</protein>
<organism evidence="2 3">
    <name type="scientific">Sporosarcina psychrophila</name>
    <name type="common">Bacillus psychrophilus</name>
    <dbReference type="NCBI Taxonomy" id="1476"/>
    <lineage>
        <taxon>Bacteria</taxon>
        <taxon>Bacillati</taxon>
        <taxon>Bacillota</taxon>
        <taxon>Bacilli</taxon>
        <taxon>Bacillales</taxon>
        <taxon>Caryophanaceae</taxon>
        <taxon>Sporosarcina</taxon>
    </lineage>
</organism>
<feature type="transmembrane region" description="Helical" evidence="1">
    <location>
        <begin position="7"/>
        <end position="29"/>
    </location>
</feature>
<evidence type="ECO:0000313" key="3">
    <source>
        <dbReference type="Proteomes" id="UP001549104"/>
    </source>
</evidence>
<keyword evidence="3" id="KW-1185">Reference proteome</keyword>
<evidence type="ECO:0000256" key="1">
    <source>
        <dbReference type="SAM" id="Phobius"/>
    </source>
</evidence>
<keyword evidence="1" id="KW-0472">Membrane</keyword>